<protein>
    <submittedName>
        <fullName evidence="2">Uncharacterized protein</fullName>
    </submittedName>
</protein>
<organism evidence="2 3">
    <name type="scientific">Wickerhamomyces anomalus (strain ATCC 58044 / CBS 1984 / NCYC 433 / NRRL Y-366-8)</name>
    <name type="common">Yeast</name>
    <name type="synonym">Hansenula anomala</name>
    <dbReference type="NCBI Taxonomy" id="683960"/>
    <lineage>
        <taxon>Eukaryota</taxon>
        <taxon>Fungi</taxon>
        <taxon>Dikarya</taxon>
        <taxon>Ascomycota</taxon>
        <taxon>Saccharomycotina</taxon>
        <taxon>Saccharomycetes</taxon>
        <taxon>Phaffomycetales</taxon>
        <taxon>Wickerhamomycetaceae</taxon>
        <taxon>Wickerhamomyces</taxon>
    </lineage>
</organism>
<reference evidence="2 3" key="1">
    <citation type="journal article" date="2016" name="Proc. Natl. Acad. Sci. U.S.A.">
        <title>Comparative genomics of biotechnologically important yeasts.</title>
        <authorList>
            <person name="Riley R."/>
            <person name="Haridas S."/>
            <person name="Wolfe K.H."/>
            <person name="Lopes M.R."/>
            <person name="Hittinger C.T."/>
            <person name="Goeker M."/>
            <person name="Salamov A.A."/>
            <person name="Wisecaver J.H."/>
            <person name="Long T.M."/>
            <person name="Calvey C.H."/>
            <person name="Aerts A.L."/>
            <person name="Barry K.W."/>
            <person name="Choi C."/>
            <person name="Clum A."/>
            <person name="Coughlan A.Y."/>
            <person name="Deshpande S."/>
            <person name="Douglass A.P."/>
            <person name="Hanson S.J."/>
            <person name="Klenk H.-P."/>
            <person name="LaButti K.M."/>
            <person name="Lapidus A."/>
            <person name="Lindquist E.A."/>
            <person name="Lipzen A.M."/>
            <person name="Meier-Kolthoff J.P."/>
            <person name="Ohm R.A."/>
            <person name="Otillar R.P."/>
            <person name="Pangilinan J.L."/>
            <person name="Peng Y."/>
            <person name="Rokas A."/>
            <person name="Rosa C.A."/>
            <person name="Scheuner C."/>
            <person name="Sibirny A.A."/>
            <person name="Slot J.C."/>
            <person name="Stielow J.B."/>
            <person name="Sun H."/>
            <person name="Kurtzman C.P."/>
            <person name="Blackwell M."/>
            <person name="Grigoriev I.V."/>
            <person name="Jeffries T.W."/>
        </authorList>
    </citation>
    <scope>NUCLEOTIDE SEQUENCE [LARGE SCALE GENOMIC DNA]</scope>
    <source>
        <strain evidence="3">ATCC 58044 / CBS 1984 / NCYC 433 / NRRL Y-366-8</strain>
    </source>
</reference>
<dbReference type="CDD" id="cd14267">
    <property type="entry name" value="Rif1_CTD_C-II_like"/>
    <property type="match status" value="1"/>
</dbReference>
<dbReference type="GeneID" id="30203245"/>
<feature type="region of interest" description="Disordered" evidence="1">
    <location>
        <begin position="183"/>
        <end position="206"/>
    </location>
</feature>
<feature type="compositionally biased region" description="Basic and acidic residues" evidence="1">
    <location>
        <begin position="281"/>
        <end position="290"/>
    </location>
</feature>
<feature type="region of interest" description="Disordered" evidence="1">
    <location>
        <begin position="246"/>
        <end position="432"/>
    </location>
</feature>
<feature type="region of interest" description="Disordered" evidence="1">
    <location>
        <begin position="1"/>
        <end position="73"/>
    </location>
</feature>
<evidence type="ECO:0000313" key="3">
    <source>
        <dbReference type="Proteomes" id="UP000094112"/>
    </source>
</evidence>
<feature type="compositionally biased region" description="Basic and acidic residues" evidence="1">
    <location>
        <begin position="1"/>
        <end position="11"/>
    </location>
</feature>
<feature type="compositionally biased region" description="Basic and acidic residues" evidence="1">
    <location>
        <begin position="297"/>
        <end position="326"/>
    </location>
</feature>
<feature type="compositionally biased region" description="Acidic residues" evidence="1">
    <location>
        <begin position="377"/>
        <end position="393"/>
    </location>
</feature>
<feature type="compositionally biased region" description="Polar residues" evidence="1">
    <location>
        <begin position="246"/>
        <end position="261"/>
    </location>
</feature>
<feature type="compositionally biased region" description="Polar residues" evidence="1">
    <location>
        <begin position="62"/>
        <end position="73"/>
    </location>
</feature>
<evidence type="ECO:0000313" key="2">
    <source>
        <dbReference type="EMBL" id="ODQ57232.1"/>
    </source>
</evidence>
<evidence type="ECO:0000256" key="1">
    <source>
        <dbReference type="SAM" id="MobiDB-lite"/>
    </source>
</evidence>
<dbReference type="Proteomes" id="UP000094112">
    <property type="component" value="Unassembled WGS sequence"/>
</dbReference>
<dbReference type="EMBL" id="KV454214">
    <property type="protein sequence ID" value="ODQ57232.1"/>
    <property type="molecule type" value="Genomic_DNA"/>
</dbReference>
<accession>A0A1E3NX49</accession>
<dbReference type="AlphaFoldDB" id="A0A1E3NX49"/>
<proteinExistence type="predicted"/>
<name>A0A1E3NX49_WICAA</name>
<dbReference type="RefSeq" id="XP_019036439.1">
    <property type="nucleotide sequence ID" value="XM_019185999.1"/>
</dbReference>
<keyword evidence="3" id="KW-1185">Reference proteome</keyword>
<gene>
    <name evidence="2" type="ORF">WICANDRAFT_86124</name>
</gene>
<sequence length="484" mass="55022">MEQQKQHDARDVGMSIDSNSSDREDEKDTVVIESNKQDVEMTQDAIETPTSSAKNPSDDIEATQQNEDSVSNQATAMKSYDVPVEDAPTQVIETQDTATKAGVQRSSSIELTSDWNDANSSDHEFFDARAHVELSPVKERVEETSELSTSDDAFYDSHEDISMLGSKELVESINQVVETQEIPDSNEIILPNQEEEESNDKSDDFNQLLVEDKENEIPSDSLVLYSSPLKNVKRKMNAFNERVNELDSSPIKQADQTNVQDTVEIEQDDSSYTENVGVSKEITDDQHVDESLEAENVSEREHIESTQKDVELNKINDEAQFDKENEAEGEVQNDQADVSNDEIEEKTQKDQDDEIEDGIEPPTLPDNSQDHDHPEDISSDEEDDEDDIVEIDDREFTQSIRDSSSPRKRPESANIDHEEEQTHQPNKKLRLEDNSALDILTPPDFPPMFDGFTDEQISKMDDKEVYEMENKLLAFMMRMRNRTN</sequence>
<feature type="compositionally biased region" description="Basic and acidic residues" evidence="1">
    <location>
        <begin position="404"/>
        <end position="422"/>
    </location>
</feature>
<feature type="compositionally biased region" description="Basic and acidic residues" evidence="1">
    <location>
        <begin position="20"/>
        <end position="39"/>
    </location>
</feature>
<dbReference type="OrthoDB" id="4070686at2759"/>